<proteinExistence type="predicted"/>
<evidence type="ECO:0000313" key="1">
    <source>
        <dbReference type="EMBL" id="KAJ2984294.1"/>
    </source>
</evidence>
<evidence type="ECO:0000313" key="2">
    <source>
        <dbReference type="Proteomes" id="UP001143910"/>
    </source>
</evidence>
<keyword evidence="2" id="KW-1185">Reference proteome</keyword>
<name>A0ACC1P0U8_9HYPO</name>
<comment type="caution">
    <text evidence="1">The sequence shown here is derived from an EMBL/GenBank/DDBJ whole genome shotgun (WGS) entry which is preliminary data.</text>
</comment>
<reference evidence="1" key="1">
    <citation type="submission" date="2022-08" db="EMBL/GenBank/DDBJ databases">
        <title>Genome Sequence of Lecanicillium fungicola.</title>
        <authorList>
            <person name="Buettner E."/>
        </authorList>
    </citation>
    <scope>NUCLEOTIDE SEQUENCE</scope>
    <source>
        <strain evidence="1">Babe33</strain>
    </source>
</reference>
<accession>A0ACC1P0U8</accession>
<dbReference type="Proteomes" id="UP001143910">
    <property type="component" value="Unassembled WGS sequence"/>
</dbReference>
<dbReference type="EMBL" id="JANJQO010000002">
    <property type="protein sequence ID" value="KAJ2984294.1"/>
    <property type="molecule type" value="Genomic_DNA"/>
</dbReference>
<sequence length="157" mass="16849">MRGLINLSSLWSFTAIFQSAMALPSVTSDHANVNVAPIKGLRLVANGVEFAAGSEGDILHGKRDGVDVSVWFWNHDCSGGSDFTWRNVPRGLCLSAIDGNGNHVDMYSVRASGPTGIDLYHSDNSCSGKVSQRTDSWGCAQQGDKSIKSLMLINLPH</sequence>
<organism evidence="1 2">
    <name type="scientific">Zarea fungicola</name>
    <dbReference type="NCBI Taxonomy" id="93591"/>
    <lineage>
        <taxon>Eukaryota</taxon>
        <taxon>Fungi</taxon>
        <taxon>Dikarya</taxon>
        <taxon>Ascomycota</taxon>
        <taxon>Pezizomycotina</taxon>
        <taxon>Sordariomycetes</taxon>
        <taxon>Hypocreomycetidae</taxon>
        <taxon>Hypocreales</taxon>
        <taxon>Cordycipitaceae</taxon>
        <taxon>Zarea</taxon>
    </lineage>
</organism>
<gene>
    <name evidence="1" type="ORF">NQ176_g58</name>
</gene>
<protein>
    <submittedName>
        <fullName evidence="1">Uncharacterized protein</fullName>
    </submittedName>
</protein>